<sequence length="125" mass="14233">MDEEKENISSENNVDQDDANIVTNLEDYAIKKKANKKKDTLKLKNTPTKRVATPKSKKKGVSSKNNKDVASSNKPAVKKKSIHKRKVYLVVEISKEDVEDIMILLVKKNRKKMGRKRSLLISLLI</sequence>
<dbReference type="AlphaFoldDB" id="A0AAV1AVW1"/>
<evidence type="ECO:0000256" key="1">
    <source>
        <dbReference type="SAM" id="MobiDB-lite"/>
    </source>
</evidence>
<dbReference type="EMBL" id="OX451740">
    <property type="protein sequence ID" value="CAI8614347.1"/>
    <property type="molecule type" value="Genomic_DNA"/>
</dbReference>
<name>A0AAV1AVW1_VICFA</name>
<feature type="region of interest" description="Disordered" evidence="1">
    <location>
        <begin position="36"/>
        <end position="79"/>
    </location>
</feature>
<accession>A0AAV1AVW1</accession>
<evidence type="ECO:0000313" key="2">
    <source>
        <dbReference type="EMBL" id="CAI8614347.1"/>
    </source>
</evidence>
<evidence type="ECO:0000313" key="3">
    <source>
        <dbReference type="Proteomes" id="UP001157006"/>
    </source>
</evidence>
<reference evidence="2 3" key="1">
    <citation type="submission" date="2023-01" db="EMBL/GenBank/DDBJ databases">
        <authorList>
            <person name="Kreplak J."/>
        </authorList>
    </citation>
    <scope>NUCLEOTIDE SEQUENCE [LARGE SCALE GENOMIC DNA]</scope>
</reference>
<organism evidence="2 3">
    <name type="scientific">Vicia faba</name>
    <name type="common">Broad bean</name>
    <name type="synonym">Faba vulgaris</name>
    <dbReference type="NCBI Taxonomy" id="3906"/>
    <lineage>
        <taxon>Eukaryota</taxon>
        <taxon>Viridiplantae</taxon>
        <taxon>Streptophyta</taxon>
        <taxon>Embryophyta</taxon>
        <taxon>Tracheophyta</taxon>
        <taxon>Spermatophyta</taxon>
        <taxon>Magnoliopsida</taxon>
        <taxon>eudicotyledons</taxon>
        <taxon>Gunneridae</taxon>
        <taxon>Pentapetalae</taxon>
        <taxon>rosids</taxon>
        <taxon>fabids</taxon>
        <taxon>Fabales</taxon>
        <taxon>Fabaceae</taxon>
        <taxon>Papilionoideae</taxon>
        <taxon>50 kb inversion clade</taxon>
        <taxon>NPAAA clade</taxon>
        <taxon>Hologalegina</taxon>
        <taxon>IRL clade</taxon>
        <taxon>Fabeae</taxon>
        <taxon>Vicia</taxon>
    </lineage>
</organism>
<keyword evidence="3" id="KW-1185">Reference proteome</keyword>
<gene>
    <name evidence="2" type="ORF">VFH_V125640</name>
</gene>
<protein>
    <submittedName>
        <fullName evidence="2">Uncharacterized protein</fullName>
    </submittedName>
</protein>
<proteinExistence type="predicted"/>
<dbReference type="Proteomes" id="UP001157006">
    <property type="component" value="Chromosome 5"/>
</dbReference>